<keyword evidence="2" id="KW-1185">Reference proteome</keyword>
<gene>
    <name evidence="1" type="ORF">BCR44DRAFT_1440953</name>
</gene>
<sequence>MGSIEKGLELGGDESRYMYRIQLLQPLPVDAMVYWLWSYDWVDLLGNCLKKRPWSVSRYE</sequence>
<evidence type="ECO:0000313" key="1">
    <source>
        <dbReference type="EMBL" id="ORZ32049.1"/>
    </source>
</evidence>
<dbReference type="EMBL" id="MCFL01000051">
    <property type="protein sequence ID" value="ORZ32049.1"/>
    <property type="molecule type" value="Genomic_DNA"/>
</dbReference>
<dbReference type="AlphaFoldDB" id="A0A1Y2HBV6"/>
<name>A0A1Y2HBV6_9FUNG</name>
<accession>A0A1Y2HBV6</accession>
<organism evidence="1 2">
    <name type="scientific">Catenaria anguillulae PL171</name>
    <dbReference type="NCBI Taxonomy" id="765915"/>
    <lineage>
        <taxon>Eukaryota</taxon>
        <taxon>Fungi</taxon>
        <taxon>Fungi incertae sedis</taxon>
        <taxon>Blastocladiomycota</taxon>
        <taxon>Blastocladiomycetes</taxon>
        <taxon>Blastocladiales</taxon>
        <taxon>Catenariaceae</taxon>
        <taxon>Catenaria</taxon>
    </lineage>
</organism>
<comment type="caution">
    <text evidence="1">The sequence shown here is derived from an EMBL/GenBank/DDBJ whole genome shotgun (WGS) entry which is preliminary data.</text>
</comment>
<proteinExistence type="predicted"/>
<protein>
    <submittedName>
        <fullName evidence="1">Uncharacterized protein</fullName>
    </submittedName>
</protein>
<reference evidence="1 2" key="1">
    <citation type="submission" date="2016-07" db="EMBL/GenBank/DDBJ databases">
        <title>Pervasive Adenine N6-methylation of Active Genes in Fungi.</title>
        <authorList>
            <consortium name="DOE Joint Genome Institute"/>
            <person name="Mondo S.J."/>
            <person name="Dannebaum R.O."/>
            <person name="Kuo R.C."/>
            <person name="Labutti K."/>
            <person name="Haridas S."/>
            <person name="Kuo A."/>
            <person name="Salamov A."/>
            <person name="Ahrendt S.R."/>
            <person name="Lipzen A."/>
            <person name="Sullivan W."/>
            <person name="Andreopoulos W.B."/>
            <person name="Clum A."/>
            <person name="Lindquist E."/>
            <person name="Daum C."/>
            <person name="Ramamoorthy G.K."/>
            <person name="Gryganskyi A."/>
            <person name="Culley D."/>
            <person name="Magnuson J.K."/>
            <person name="James T.Y."/>
            <person name="O'Malley M.A."/>
            <person name="Stajich J.E."/>
            <person name="Spatafora J.W."/>
            <person name="Visel A."/>
            <person name="Grigoriev I.V."/>
        </authorList>
    </citation>
    <scope>NUCLEOTIDE SEQUENCE [LARGE SCALE GENOMIC DNA]</scope>
    <source>
        <strain evidence="1 2">PL171</strain>
    </source>
</reference>
<dbReference type="Proteomes" id="UP000193411">
    <property type="component" value="Unassembled WGS sequence"/>
</dbReference>
<evidence type="ECO:0000313" key="2">
    <source>
        <dbReference type="Proteomes" id="UP000193411"/>
    </source>
</evidence>